<comment type="function">
    <text evidence="8">Major component of the acid-resistance (AR) system allowing enteric pathogens to survive the acidic environment in the stomach. Exchanges extracellular arginine for its intracellular decarboxylation product agmatine (Agm) thereby expelling intracellular protons. Probably undergoes several conformational states in order to translocate the substrate across the membrane; keeps the substrate accessible to only 1 side of the membrane at a time by opening and closing 3 membrane-internal gates.</text>
</comment>
<evidence type="ECO:0000256" key="6">
    <source>
        <dbReference type="ARBA" id="ARBA00022989"/>
    </source>
</evidence>
<evidence type="ECO:0000313" key="10">
    <source>
        <dbReference type="EMBL" id="RIX29339.1"/>
    </source>
</evidence>
<name>A0A418Q0E8_9SPHN</name>
<comment type="similarity">
    <text evidence="2">Belongs to the amino acid-polyamine-organocation (APC) superfamily. Basic amino acid/polyamine antiporter (APA) (TC 2.A.3.2) family.</text>
</comment>
<dbReference type="Pfam" id="PF13520">
    <property type="entry name" value="AA_permease_2"/>
    <property type="match status" value="1"/>
</dbReference>
<keyword evidence="7 9" id="KW-0472">Membrane</keyword>
<feature type="transmembrane region" description="Helical" evidence="9">
    <location>
        <begin position="76"/>
        <end position="97"/>
    </location>
</feature>
<dbReference type="OrthoDB" id="7065842at2"/>
<evidence type="ECO:0000256" key="2">
    <source>
        <dbReference type="ARBA" id="ARBA00008220"/>
    </source>
</evidence>
<evidence type="ECO:0000256" key="8">
    <source>
        <dbReference type="ARBA" id="ARBA00045636"/>
    </source>
</evidence>
<evidence type="ECO:0000256" key="7">
    <source>
        <dbReference type="ARBA" id="ARBA00023136"/>
    </source>
</evidence>
<evidence type="ECO:0000256" key="5">
    <source>
        <dbReference type="ARBA" id="ARBA00022692"/>
    </source>
</evidence>
<feature type="transmembrane region" description="Helical" evidence="9">
    <location>
        <begin position="337"/>
        <end position="360"/>
    </location>
</feature>
<feature type="transmembrane region" description="Helical" evidence="9">
    <location>
        <begin position="152"/>
        <end position="177"/>
    </location>
</feature>
<dbReference type="EMBL" id="QXTF01000002">
    <property type="protein sequence ID" value="RIX29339.1"/>
    <property type="molecule type" value="Genomic_DNA"/>
</dbReference>
<dbReference type="GO" id="GO:0022857">
    <property type="term" value="F:transmembrane transporter activity"/>
    <property type="evidence" value="ECO:0007669"/>
    <property type="project" value="InterPro"/>
</dbReference>
<gene>
    <name evidence="10" type="ORF">D3M59_08575</name>
</gene>
<sequence>MRAILTKPARSFGILGIILIAANGMIGTGIFALPGKLDAAVGSFAPLLLIMAGLGMACIALSFGDCARHFDSSGGPLLYVATAFGPLPGFVIGWLAYVARVASIAANATILATTVAVFYPLAGETLGRSLLIIILFGSLMALNIVGVRRALAVLGGITVLKVAPLLIVAIAALLLIGGGTAPVIPQLTAVESVALVALYAFTAFETATVPAGEARDPRRTIPIALVGTVLVITLLYALVQWAYGGAGLANSETPLVDLARHVGGPAAAVAMAVTVIISIIGNQASALLANSRLTVGMAEQGMIPARFAGISPRFGTPVFSIMFFGLSAMVLALSGTFVFLAVVSSLARLFAYLGCIFAAPRLDRHFGTSRAWPRRLLFPFAGAALCIWAMFQTKPDEWASLGLLALAGAILYFLSRWETRWQKSPPPPTV</sequence>
<evidence type="ECO:0000256" key="4">
    <source>
        <dbReference type="ARBA" id="ARBA00022475"/>
    </source>
</evidence>
<dbReference type="PANTHER" id="PTHR42770:SF18">
    <property type="entry name" value="ARGININE_AGMATINE ANTIPORTER"/>
    <property type="match status" value="1"/>
</dbReference>
<feature type="transmembrane region" description="Helical" evidence="9">
    <location>
        <begin position="12"/>
        <end position="33"/>
    </location>
</feature>
<dbReference type="AlphaFoldDB" id="A0A418Q0E8"/>
<keyword evidence="5 9" id="KW-0812">Transmembrane</keyword>
<dbReference type="RefSeq" id="WP_119533228.1">
    <property type="nucleotide sequence ID" value="NZ_QXTF01000002.1"/>
</dbReference>
<comment type="caution">
    <text evidence="10">The sequence shown here is derived from an EMBL/GenBank/DDBJ whole genome shotgun (WGS) entry which is preliminary data.</text>
</comment>
<feature type="transmembrane region" description="Helical" evidence="9">
    <location>
        <begin position="397"/>
        <end position="414"/>
    </location>
</feature>
<feature type="transmembrane region" description="Helical" evidence="9">
    <location>
        <begin position="372"/>
        <end position="391"/>
    </location>
</feature>
<reference evidence="10 11" key="1">
    <citation type="submission" date="2018-09" db="EMBL/GenBank/DDBJ databases">
        <title>Sphingomonas sp. DAC4.</title>
        <authorList>
            <person name="Seo T."/>
        </authorList>
    </citation>
    <scope>NUCLEOTIDE SEQUENCE [LARGE SCALE GENOMIC DNA]</scope>
    <source>
        <strain evidence="10 11">DAC4</strain>
    </source>
</reference>
<keyword evidence="6 9" id="KW-1133">Transmembrane helix</keyword>
<dbReference type="InterPro" id="IPR002293">
    <property type="entry name" value="AA/rel_permease1"/>
</dbReference>
<feature type="transmembrane region" description="Helical" evidence="9">
    <location>
        <begin position="310"/>
        <end position="331"/>
    </location>
</feature>
<evidence type="ECO:0000256" key="9">
    <source>
        <dbReference type="SAM" id="Phobius"/>
    </source>
</evidence>
<organism evidence="10 11">
    <name type="scientific">Sphingomonas edaphi</name>
    <dbReference type="NCBI Taxonomy" id="2315689"/>
    <lineage>
        <taxon>Bacteria</taxon>
        <taxon>Pseudomonadati</taxon>
        <taxon>Pseudomonadota</taxon>
        <taxon>Alphaproteobacteria</taxon>
        <taxon>Sphingomonadales</taxon>
        <taxon>Sphingomonadaceae</taxon>
        <taxon>Sphingomonas</taxon>
    </lineage>
</organism>
<dbReference type="PIRSF" id="PIRSF006060">
    <property type="entry name" value="AA_transporter"/>
    <property type="match status" value="1"/>
</dbReference>
<feature type="transmembrane region" description="Helical" evidence="9">
    <location>
        <begin position="128"/>
        <end position="145"/>
    </location>
</feature>
<dbReference type="InterPro" id="IPR050367">
    <property type="entry name" value="APC_superfamily"/>
</dbReference>
<feature type="transmembrane region" description="Helical" evidence="9">
    <location>
        <begin position="263"/>
        <end position="289"/>
    </location>
</feature>
<dbReference type="Gene3D" id="1.20.1740.10">
    <property type="entry name" value="Amino acid/polyamine transporter I"/>
    <property type="match status" value="1"/>
</dbReference>
<dbReference type="GO" id="GO:0005886">
    <property type="term" value="C:plasma membrane"/>
    <property type="evidence" value="ECO:0007669"/>
    <property type="project" value="UniProtKB-SubCell"/>
</dbReference>
<proteinExistence type="inferred from homology"/>
<dbReference type="Proteomes" id="UP000285023">
    <property type="component" value="Unassembled WGS sequence"/>
</dbReference>
<keyword evidence="11" id="KW-1185">Reference proteome</keyword>
<feature type="transmembrane region" description="Helical" evidence="9">
    <location>
        <begin position="223"/>
        <end position="243"/>
    </location>
</feature>
<keyword evidence="4" id="KW-1003">Cell membrane</keyword>
<evidence type="ECO:0000256" key="3">
    <source>
        <dbReference type="ARBA" id="ARBA00021069"/>
    </source>
</evidence>
<evidence type="ECO:0000313" key="11">
    <source>
        <dbReference type="Proteomes" id="UP000285023"/>
    </source>
</evidence>
<feature type="transmembrane region" description="Helical" evidence="9">
    <location>
        <begin position="45"/>
        <end position="64"/>
    </location>
</feature>
<feature type="transmembrane region" description="Helical" evidence="9">
    <location>
        <begin position="104"/>
        <end position="122"/>
    </location>
</feature>
<dbReference type="PANTHER" id="PTHR42770">
    <property type="entry name" value="AMINO ACID TRANSPORTER-RELATED"/>
    <property type="match status" value="1"/>
</dbReference>
<accession>A0A418Q0E8</accession>
<comment type="subcellular location">
    <subcellularLocation>
        <location evidence="1">Cell membrane</location>
        <topology evidence="1">Multi-pass membrane protein</topology>
    </subcellularLocation>
</comment>
<evidence type="ECO:0000256" key="1">
    <source>
        <dbReference type="ARBA" id="ARBA00004651"/>
    </source>
</evidence>
<protein>
    <recommendedName>
        <fullName evidence="3">Arginine/agmatine antiporter</fullName>
    </recommendedName>
</protein>